<evidence type="ECO:0000313" key="6">
    <source>
        <dbReference type="EMBL" id="MFA9459432.1"/>
    </source>
</evidence>
<protein>
    <submittedName>
        <fullName evidence="6">Metal ABC transporter substrate-binding protein</fullName>
    </submittedName>
</protein>
<proteinExistence type="inferred from homology"/>
<dbReference type="Gene3D" id="3.40.50.1980">
    <property type="entry name" value="Nitrogenase molybdenum iron protein domain"/>
    <property type="match status" value="2"/>
</dbReference>
<gene>
    <name evidence="6" type="ORF">ACERLL_01160</name>
</gene>
<feature type="chain" id="PRO_5045336240" evidence="5">
    <location>
        <begin position="25"/>
        <end position="288"/>
    </location>
</feature>
<evidence type="ECO:0000256" key="1">
    <source>
        <dbReference type="ARBA" id="ARBA00011028"/>
    </source>
</evidence>
<dbReference type="SUPFAM" id="SSF53807">
    <property type="entry name" value="Helical backbone' metal receptor"/>
    <property type="match status" value="1"/>
</dbReference>
<keyword evidence="3 5" id="KW-0732">Signal</keyword>
<feature type="signal peptide" evidence="5">
    <location>
        <begin position="1"/>
        <end position="24"/>
    </location>
</feature>
<dbReference type="InterPro" id="IPR006129">
    <property type="entry name" value="AdhesinB"/>
</dbReference>
<keyword evidence="7" id="KW-1185">Reference proteome</keyword>
<comment type="similarity">
    <text evidence="1 4">Belongs to the bacterial solute-binding protein 9 family.</text>
</comment>
<evidence type="ECO:0000313" key="7">
    <source>
        <dbReference type="Proteomes" id="UP001575181"/>
    </source>
</evidence>
<name>A0ABV4TQ98_9GAMM</name>
<dbReference type="PRINTS" id="PR00691">
    <property type="entry name" value="ADHESINB"/>
</dbReference>
<dbReference type="PANTHER" id="PTHR42953">
    <property type="entry name" value="HIGH-AFFINITY ZINC UPTAKE SYSTEM PROTEIN ZNUA-RELATED"/>
    <property type="match status" value="1"/>
</dbReference>
<dbReference type="InterPro" id="IPR006128">
    <property type="entry name" value="Lipoprotein_PsaA-like"/>
</dbReference>
<sequence>MQLGPRLLARFAAILAWLPAAATAASLDLVATIPPYAMTARAVAGGAAEVHVLVQRGQDPHHFEPSIAEMARIQAADLVIRNGIGQQRVEGYLTEAVSSGQLFTVSETVSFDAIRDERGAVNGHIWLEPEVMIRAARALAERLGELLPDRAEAFAANGERFIAAIRTADRKADALLSGLPVRKVVTYHPAFEYFFRHYGLEVAGTYLDLAGNEPAPRKIRDLLATIRRAGIPAVFREPQLPESAVRALAREAGVRVAVLDPLGFDPAISGYPELIRYNARQVHDAYTR</sequence>
<evidence type="ECO:0000256" key="2">
    <source>
        <dbReference type="ARBA" id="ARBA00022448"/>
    </source>
</evidence>
<evidence type="ECO:0000256" key="3">
    <source>
        <dbReference type="ARBA" id="ARBA00022729"/>
    </source>
</evidence>
<accession>A0ABV4TQ98</accession>
<evidence type="ECO:0000256" key="5">
    <source>
        <dbReference type="SAM" id="SignalP"/>
    </source>
</evidence>
<dbReference type="Pfam" id="PF01297">
    <property type="entry name" value="ZnuA"/>
    <property type="match status" value="1"/>
</dbReference>
<comment type="caution">
    <text evidence="6">The sequence shown here is derived from an EMBL/GenBank/DDBJ whole genome shotgun (WGS) entry which is preliminary data.</text>
</comment>
<dbReference type="InterPro" id="IPR006127">
    <property type="entry name" value="ZnuA-like"/>
</dbReference>
<evidence type="ECO:0000256" key="4">
    <source>
        <dbReference type="RuleBase" id="RU003512"/>
    </source>
</evidence>
<keyword evidence="2 4" id="KW-0813">Transport</keyword>
<dbReference type="InterPro" id="IPR050492">
    <property type="entry name" value="Bact_metal-bind_prot9"/>
</dbReference>
<dbReference type="EMBL" id="JBGUAW010000001">
    <property type="protein sequence ID" value="MFA9459432.1"/>
    <property type="molecule type" value="Genomic_DNA"/>
</dbReference>
<dbReference type="PRINTS" id="PR00690">
    <property type="entry name" value="ADHESNFAMILY"/>
</dbReference>
<reference evidence="6 7" key="1">
    <citation type="submission" date="2024-08" db="EMBL/GenBank/DDBJ databases">
        <title>Whole-genome sequencing of halo(alkali)philic microorganisms from hypersaline lakes.</title>
        <authorList>
            <person name="Sorokin D.Y."/>
            <person name="Merkel A.Y."/>
            <person name="Messina E."/>
            <person name="Yakimov M."/>
        </authorList>
    </citation>
    <scope>NUCLEOTIDE SEQUENCE [LARGE SCALE GENOMIC DNA]</scope>
    <source>
        <strain evidence="6 7">Cl-TMA</strain>
    </source>
</reference>
<organism evidence="6 7">
    <name type="scientific">Thiohalorhabdus methylotrophus</name>
    <dbReference type="NCBI Taxonomy" id="3242694"/>
    <lineage>
        <taxon>Bacteria</taxon>
        <taxon>Pseudomonadati</taxon>
        <taxon>Pseudomonadota</taxon>
        <taxon>Gammaproteobacteria</taxon>
        <taxon>Thiohalorhabdales</taxon>
        <taxon>Thiohalorhabdaceae</taxon>
        <taxon>Thiohalorhabdus</taxon>
    </lineage>
</organism>
<dbReference type="Proteomes" id="UP001575181">
    <property type="component" value="Unassembled WGS sequence"/>
</dbReference>
<dbReference type="RefSeq" id="WP_373654217.1">
    <property type="nucleotide sequence ID" value="NZ_JBGUAW010000001.1"/>
</dbReference>